<dbReference type="Proteomes" id="UP000066480">
    <property type="component" value="Chromosome"/>
</dbReference>
<reference evidence="2 3" key="1">
    <citation type="submission" date="2015-03" db="EMBL/GenBank/DDBJ databases">
        <title>Luteipulveratus halotolerans sp. nov., a novel actinobacterium (Dermacoccaceae) from Sarawak, Malaysia.</title>
        <authorList>
            <person name="Juboi H."/>
            <person name="Basik A."/>
            <person name="Shamsul S.S."/>
            <person name="Arnold P."/>
            <person name="Schmitt E.K."/>
            <person name="Sanglier J.-J."/>
            <person name="Yeo T."/>
        </authorList>
    </citation>
    <scope>NUCLEOTIDE SEQUENCE [LARGE SCALE GENOMIC DNA]</scope>
    <source>
        <strain evidence="2 3">MN07-A0370</strain>
    </source>
</reference>
<evidence type="ECO:0000256" key="1">
    <source>
        <dbReference type="SAM" id="Phobius"/>
    </source>
</evidence>
<dbReference type="AlphaFoldDB" id="A0A0K1JLM9"/>
<dbReference type="EMBL" id="CP011112">
    <property type="protein sequence ID" value="AKU17485.1"/>
    <property type="molecule type" value="Genomic_DNA"/>
</dbReference>
<proteinExistence type="predicted"/>
<dbReference type="KEGG" id="lmoi:VV02_19305"/>
<dbReference type="STRING" id="571913.VV02_19305"/>
<accession>A0A0K1JLM9</accession>
<gene>
    <name evidence="2" type="ORF">VV02_19305</name>
</gene>
<keyword evidence="3" id="KW-1185">Reference proteome</keyword>
<evidence type="ECO:0000313" key="3">
    <source>
        <dbReference type="Proteomes" id="UP000066480"/>
    </source>
</evidence>
<feature type="transmembrane region" description="Helical" evidence="1">
    <location>
        <begin position="35"/>
        <end position="53"/>
    </location>
</feature>
<keyword evidence="1" id="KW-0812">Transmembrane</keyword>
<evidence type="ECO:0000313" key="2">
    <source>
        <dbReference type="EMBL" id="AKU17485.1"/>
    </source>
</evidence>
<feature type="transmembrane region" description="Helical" evidence="1">
    <location>
        <begin position="12"/>
        <end position="29"/>
    </location>
</feature>
<name>A0A0K1JLM9_9MICO</name>
<keyword evidence="1" id="KW-1133">Transmembrane helix</keyword>
<sequence>MNRKTWPQRVGEGAVLVIGVIALTVPAKLTPAPNWLALLLPSVLVAPIAWYTARVAMAEAAAESAVVRGEF</sequence>
<organism evidence="2 3">
    <name type="scientific">Luteipulveratus mongoliensis</name>
    <dbReference type="NCBI Taxonomy" id="571913"/>
    <lineage>
        <taxon>Bacteria</taxon>
        <taxon>Bacillati</taxon>
        <taxon>Actinomycetota</taxon>
        <taxon>Actinomycetes</taxon>
        <taxon>Micrococcales</taxon>
        <taxon>Dermacoccaceae</taxon>
        <taxon>Luteipulveratus</taxon>
    </lineage>
</organism>
<keyword evidence="1" id="KW-0472">Membrane</keyword>
<protein>
    <submittedName>
        <fullName evidence="2">Uncharacterized protein</fullName>
    </submittedName>
</protein>